<reference evidence="6" key="1">
    <citation type="submission" date="2021-01" db="EMBL/GenBank/DDBJ databases">
        <title>Metabolic potential, ecology and presence of endohyphal bacteria is reflected in genomic diversity of Mucoromycotina.</title>
        <authorList>
            <person name="Muszewska A."/>
            <person name="Okrasinska A."/>
            <person name="Steczkiewicz K."/>
            <person name="Drgas O."/>
            <person name="Orlowska M."/>
            <person name="Perlinska-Lenart U."/>
            <person name="Aleksandrzak-Piekarczyk T."/>
            <person name="Szatraj K."/>
            <person name="Zielenkiewicz U."/>
            <person name="Pilsyk S."/>
            <person name="Malc E."/>
            <person name="Mieczkowski P."/>
            <person name="Kruszewska J.S."/>
            <person name="Biernat P."/>
            <person name="Pawlowska J."/>
        </authorList>
    </citation>
    <scope>NUCLEOTIDE SEQUENCE</scope>
    <source>
        <strain evidence="6">WA0000018081</strain>
    </source>
</reference>
<evidence type="ECO:0000256" key="4">
    <source>
        <dbReference type="SAM" id="MobiDB-lite"/>
    </source>
</evidence>
<feature type="region of interest" description="Disordered" evidence="4">
    <location>
        <begin position="1"/>
        <end position="63"/>
    </location>
</feature>
<proteinExistence type="predicted"/>
<dbReference type="EMBL" id="JAEPRE010000010">
    <property type="protein sequence ID" value="KAG2237078.1"/>
    <property type="molecule type" value="Genomic_DNA"/>
</dbReference>
<feature type="domain" description="Zinc finger C3HC4 RING-type" evidence="5">
    <location>
        <begin position="72"/>
        <end position="91"/>
    </location>
</feature>
<evidence type="ECO:0000256" key="3">
    <source>
        <dbReference type="ARBA" id="ARBA00022833"/>
    </source>
</evidence>
<dbReference type="InterPro" id="IPR013083">
    <property type="entry name" value="Znf_RING/FYVE/PHD"/>
</dbReference>
<dbReference type="Proteomes" id="UP000613177">
    <property type="component" value="Unassembled WGS sequence"/>
</dbReference>
<comment type="caution">
    <text evidence="6">The sequence shown here is derived from an EMBL/GenBank/DDBJ whole genome shotgun (WGS) entry which is preliminary data.</text>
</comment>
<keyword evidence="7" id="KW-1185">Reference proteome</keyword>
<dbReference type="SUPFAM" id="SSF57850">
    <property type="entry name" value="RING/U-box"/>
    <property type="match status" value="1"/>
</dbReference>
<keyword evidence="3" id="KW-0862">Zinc</keyword>
<dbReference type="Pfam" id="PF00097">
    <property type="entry name" value="zf-C3HC4"/>
    <property type="match status" value="1"/>
</dbReference>
<evidence type="ECO:0000313" key="7">
    <source>
        <dbReference type="Proteomes" id="UP000613177"/>
    </source>
</evidence>
<evidence type="ECO:0000256" key="1">
    <source>
        <dbReference type="ARBA" id="ARBA00022723"/>
    </source>
</evidence>
<organism evidence="6 7">
    <name type="scientific">Thamnidium elegans</name>
    <dbReference type="NCBI Taxonomy" id="101142"/>
    <lineage>
        <taxon>Eukaryota</taxon>
        <taxon>Fungi</taxon>
        <taxon>Fungi incertae sedis</taxon>
        <taxon>Mucoromycota</taxon>
        <taxon>Mucoromycotina</taxon>
        <taxon>Mucoromycetes</taxon>
        <taxon>Mucorales</taxon>
        <taxon>Mucorineae</taxon>
        <taxon>Mucoraceae</taxon>
        <taxon>Thamnidium</taxon>
    </lineage>
</organism>
<evidence type="ECO:0000256" key="2">
    <source>
        <dbReference type="ARBA" id="ARBA00022771"/>
    </source>
</evidence>
<dbReference type="Gene3D" id="3.30.40.10">
    <property type="entry name" value="Zinc/RING finger domain, C3HC4 (zinc finger)"/>
    <property type="match status" value="1"/>
</dbReference>
<evidence type="ECO:0000313" key="6">
    <source>
        <dbReference type="EMBL" id="KAG2237078.1"/>
    </source>
</evidence>
<dbReference type="InterPro" id="IPR018957">
    <property type="entry name" value="Znf_C3HC4_RING-type"/>
</dbReference>
<sequence length="92" mass="10296">MSQPEQEEVQNYSDSGSEEGSGSTLQQTTDIEQPKSWPSISSIMTLFSGSRPNPENTQLMKEDDTIDEELSCPICQDIMVEVFSTKCGHSFW</sequence>
<feature type="compositionally biased region" description="Low complexity" evidence="4">
    <location>
        <begin position="13"/>
        <end position="23"/>
    </location>
</feature>
<accession>A0A8H7SZ37</accession>
<name>A0A8H7SZ37_9FUNG</name>
<feature type="compositionally biased region" description="Polar residues" evidence="4">
    <location>
        <begin position="24"/>
        <end position="59"/>
    </location>
</feature>
<protein>
    <recommendedName>
        <fullName evidence="5">Zinc finger C3HC4 RING-type domain-containing protein</fullName>
    </recommendedName>
</protein>
<keyword evidence="2" id="KW-0863">Zinc-finger</keyword>
<keyword evidence="1" id="KW-0479">Metal-binding</keyword>
<dbReference type="AlphaFoldDB" id="A0A8H7SZ37"/>
<dbReference type="GO" id="GO:0008270">
    <property type="term" value="F:zinc ion binding"/>
    <property type="evidence" value="ECO:0007669"/>
    <property type="project" value="UniProtKB-KW"/>
</dbReference>
<gene>
    <name evidence="6" type="ORF">INT48_001846</name>
</gene>
<evidence type="ECO:0000259" key="5">
    <source>
        <dbReference type="Pfam" id="PF00097"/>
    </source>
</evidence>